<name>A0A016VJK0_9BILA</name>
<dbReference type="PANTHER" id="PTHR23028">
    <property type="entry name" value="ACETYLTRANSFERASE"/>
    <property type="match status" value="1"/>
</dbReference>
<dbReference type="EMBL" id="JARK01001345">
    <property type="protein sequence ID" value="EYC27466.1"/>
    <property type="molecule type" value="Genomic_DNA"/>
</dbReference>
<comment type="caution">
    <text evidence="2">The sequence shown here is derived from an EMBL/GenBank/DDBJ whole genome shotgun (WGS) entry which is preliminary data.</text>
</comment>
<accession>A0A016VJK0</accession>
<evidence type="ECO:0000313" key="3">
    <source>
        <dbReference type="Proteomes" id="UP000024635"/>
    </source>
</evidence>
<dbReference type="Pfam" id="PF19040">
    <property type="entry name" value="SGNH"/>
    <property type="match status" value="1"/>
</dbReference>
<dbReference type="InterPro" id="IPR043968">
    <property type="entry name" value="SGNH"/>
</dbReference>
<dbReference type="OrthoDB" id="5840294at2759"/>
<dbReference type="GO" id="GO:0016020">
    <property type="term" value="C:membrane"/>
    <property type="evidence" value="ECO:0007669"/>
    <property type="project" value="TreeGrafter"/>
</dbReference>
<dbReference type="PANTHER" id="PTHR23028:SF53">
    <property type="entry name" value="ACYL_TRANSF_3 DOMAIN-CONTAINING PROTEIN"/>
    <property type="match status" value="1"/>
</dbReference>
<proteinExistence type="predicted"/>
<dbReference type="GO" id="GO:0000271">
    <property type="term" value="P:polysaccharide biosynthetic process"/>
    <property type="evidence" value="ECO:0007669"/>
    <property type="project" value="TreeGrafter"/>
</dbReference>
<evidence type="ECO:0000313" key="2">
    <source>
        <dbReference type="EMBL" id="EYC27466.1"/>
    </source>
</evidence>
<dbReference type="InterPro" id="IPR050879">
    <property type="entry name" value="Acyltransferase_3"/>
</dbReference>
<dbReference type="Proteomes" id="UP000024635">
    <property type="component" value="Unassembled WGS sequence"/>
</dbReference>
<reference evidence="3" key="1">
    <citation type="journal article" date="2015" name="Nat. Genet.">
        <title>The genome and transcriptome of the zoonotic hookworm Ancylostoma ceylanicum identify infection-specific gene families.</title>
        <authorList>
            <person name="Schwarz E.M."/>
            <person name="Hu Y."/>
            <person name="Antoshechkin I."/>
            <person name="Miller M.M."/>
            <person name="Sternberg P.W."/>
            <person name="Aroian R.V."/>
        </authorList>
    </citation>
    <scope>NUCLEOTIDE SEQUENCE</scope>
    <source>
        <strain evidence="3">HY135</strain>
    </source>
</reference>
<evidence type="ECO:0000259" key="1">
    <source>
        <dbReference type="Pfam" id="PF19040"/>
    </source>
</evidence>
<sequence>MVRLYGVIGTKQFLAKWSANEEELGSARAMCKKLALRVRMKDYYGPEVLLTGRTRCNLLSAKICDRNGTGPYNILVIGNSFACNQAELVYNAFKKHSRHFSVFCLAGCEVLTRAVYRCWKPDFNYSTILHELKPDIVFVLVRAMASKRIVNNKRPIVEDKIFKNYVKRMAEMETIAKKIYVLQALPTCRKGCLRHAMAFTNDGRFLRDIKEALIKRDDFFARLRINEIGKRCKKCEIIDYKPVLVDDHGHYLGYDPKTNLMFLDGINHFNRFGKERIQTVYNRLAKEFELSRSHI</sequence>
<feature type="domain" description="SGNH" evidence="1">
    <location>
        <begin position="62"/>
        <end position="281"/>
    </location>
</feature>
<protein>
    <recommendedName>
        <fullName evidence="1">SGNH domain-containing protein</fullName>
    </recommendedName>
</protein>
<keyword evidence="3" id="KW-1185">Reference proteome</keyword>
<gene>
    <name evidence="2" type="primary">Acey_s0009.g746</name>
    <name evidence="2" type="ORF">Y032_0009g746</name>
</gene>
<dbReference type="AlphaFoldDB" id="A0A016VJK0"/>
<organism evidence="2 3">
    <name type="scientific">Ancylostoma ceylanicum</name>
    <dbReference type="NCBI Taxonomy" id="53326"/>
    <lineage>
        <taxon>Eukaryota</taxon>
        <taxon>Metazoa</taxon>
        <taxon>Ecdysozoa</taxon>
        <taxon>Nematoda</taxon>
        <taxon>Chromadorea</taxon>
        <taxon>Rhabditida</taxon>
        <taxon>Rhabditina</taxon>
        <taxon>Rhabditomorpha</taxon>
        <taxon>Strongyloidea</taxon>
        <taxon>Ancylostomatidae</taxon>
        <taxon>Ancylostomatinae</taxon>
        <taxon>Ancylostoma</taxon>
    </lineage>
</organism>